<dbReference type="SUPFAM" id="SSF55031">
    <property type="entry name" value="Bacterial exopeptidase dimerisation domain"/>
    <property type="match status" value="1"/>
</dbReference>
<keyword evidence="6 15" id="KW-0028">Amino-acid biosynthesis</keyword>
<dbReference type="Gene3D" id="3.40.630.10">
    <property type="entry name" value="Zn peptidases"/>
    <property type="match status" value="1"/>
</dbReference>
<dbReference type="PROSITE" id="PS00759">
    <property type="entry name" value="ARGE_DAPE_CPG2_2"/>
    <property type="match status" value="1"/>
</dbReference>
<comment type="cofactor">
    <cofactor evidence="15">
        <name>Zn(2+)</name>
        <dbReference type="ChEBI" id="CHEBI:29105"/>
    </cofactor>
    <cofactor evidence="15">
        <name>Co(2+)</name>
        <dbReference type="ChEBI" id="CHEBI:48828"/>
    </cofactor>
    <text evidence="15">Binds 2 Zn(2+) or Co(2+) ions per subunit.</text>
</comment>
<keyword evidence="10 15" id="KW-0220">Diaminopimelate biosynthesis</keyword>
<dbReference type="InterPro" id="IPR011650">
    <property type="entry name" value="Peptidase_M20_dimer"/>
</dbReference>
<feature type="domain" description="Peptidase M20 dimerisation" evidence="16">
    <location>
        <begin position="187"/>
        <end position="290"/>
    </location>
</feature>
<dbReference type="PANTHER" id="PTHR43808:SF31">
    <property type="entry name" value="N-ACETYL-L-CITRULLINE DEACETYLASE"/>
    <property type="match status" value="1"/>
</dbReference>
<dbReference type="CDD" id="cd03891">
    <property type="entry name" value="M20_DapE_proteobac"/>
    <property type="match status" value="1"/>
</dbReference>
<feature type="binding site" evidence="15">
    <location>
        <position position="146"/>
    </location>
    <ligand>
        <name>Zn(2+)</name>
        <dbReference type="ChEBI" id="CHEBI:29105"/>
        <label>2</label>
    </ligand>
</feature>
<keyword evidence="8 15" id="KW-0378">Hydrolase</keyword>
<keyword evidence="18" id="KW-1185">Reference proteome</keyword>
<dbReference type="HAMAP" id="MF_01690">
    <property type="entry name" value="DapE"/>
    <property type="match status" value="1"/>
</dbReference>
<dbReference type="GO" id="GO:0009089">
    <property type="term" value="P:lysine biosynthetic process via diaminopimelate"/>
    <property type="evidence" value="ECO:0007669"/>
    <property type="project" value="UniProtKB-UniRule"/>
</dbReference>
<protein>
    <recommendedName>
        <fullName evidence="5 15">Succinyl-diaminopimelate desuccinylase</fullName>
        <shortName evidence="15">SDAP desuccinylase</shortName>
        <ecNumber evidence="4 15">3.5.1.18</ecNumber>
    </recommendedName>
    <alternativeName>
        <fullName evidence="13 15">N-succinyl-LL-2,6-diaminoheptanedioate amidohydrolase</fullName>
    </alternativeName>
</protein>
<feature type="active site" description="Proton acceptor" evidence="15">
    <location>
        <position position="145"/>
    </location>
</feature>
<dbReference type="Gene3D" id="3.30.70.360">
    <property type="match status" value="1"/>
</dbReference>
<evidence type="ECO:0000256" key="7">
    <source>
        <dbReference type="ARBA" id="ARBA00022723"/>
    </source>
</evidence>
<feature type="binding site" evidence="15">
    <location>
        <position position="79"/>
    </location>
    <ligand>
        <name>Zn(2+)</name>
        <dbReference type="ChEBI" id="CHEBI:29105"/>
        <label>1</label>
    </ligand>
</feature>
<evidence type="ECO:0000256" key="3">
    <source>
        <dbReference type="ARBA" id="ARBA00011738"/>
    </source>
</evidence>
<dbReference type="InterPro" id="IPR002933">
    <property type="entry name" value="Peptidase_M20"/>
</dbReference>
<evidence type="ECO:0000256" key="9">
    <source>
        <dbReference type="ARBA" id="ARBA00022833"/>
    </source>
</evidence>
<comment type="subunit">
    <text evidence="3 15">Homodimer.</text>
</comment>
<dbReference type="GO" id="GO:0008270">
    <property type="term" value="F:zinc ion binding"/>
    <property type="evidence" value="ECO:0007669"/>
    <property type="project" value="UniProtKB-UniRule"/>
</dbReference>
<comment type="pathway">
    <text evidence="1 15">Amino-acid biosynthesis; L-lysine biosynthesis via DAP pathway; LL-2,6-diaminopimelate from (S)-tetrahydrodipicolinate (succinylase route): step 3/3.</text>
</comment>
<dbReference type="InterPro" id="IPR036264">
    <property type="entry name" value="Bact_exopeptidase_dim_dom"/>
</dbReference>
<dbReference type="NCBIfam" id="NF009557">
    <property type="entry name" value="PRK13009.1"/>
    <property type="match status" value="1"/>
</dbReference>
<evidence type="ECO:0000256" key="5">
    <source>
        <dbReference type="ARBA" id="ARBA00022391"/>
    </source>
</evidence>
<keyword evidence="11 15" id="KW-0457">Lysine biosynthesis</keyword>
<dbReference type="Proteomes" id="UP000516349">
    <property type="component" value="Chromosome"/>
</dbReference>
<dbReference type="Pfam" id="PF01546">
    <property type="entry name" value="Peptidase_M20"/>
    <property type="match status" value="1"/>
</dbReference>
<dbReference type="EC" id="3.5.1.18" evidence="4 15"/>
<evidence type="ECO:0000256" key="15">
    <source>
        <dbReference type="HAMAP-Rule" id="MF_01690"/>
    </source>
</evidence>
<feature type="binding site" evidence="15">
    <location>
        <position position="174"/>
    </location>
    <ligand>
        <name>Zn(2+)</name>
        <dbReference type="ChEBI" id="CHEBI:29105"/>
        <label>1</label>
    </ligand>
</feature>
<evidence type="ECO:0000256" key="12">
    <source>
        <dbReference type="ARBA" id="ARBA00023285"/>
    </source>
</evidence>
<evidence type="ECO:0000256" key="4">
    <source>
        <dbReference type="ARBA" id="ARBA00011921"/>
    </source>
</evidence>
<dbReference type="NCBIfam" id="TIGR01246">
    <property type="entry name" value="dapE_proteo"/>
    <property type="match status" value="1"/>
</dbReference>
<evidence type="ECO:0000256" key="13">
    <source>
        <dbReference type="ARBA" id="ARBA00031891"/>
    </source>
</evidence>
<dbReference type="KEGG" id="ebla:JGUZn3_15630"/>
<dbReference type="InterPro" id="IPR005941">
    <property type="entry name" value="DapE_proteobac"/>
</dbReference>
<dbReference type="InterPro" id="IPR001261">
    <property type="entry name" value="ArgE/DapE_CS"/>
</dbReference>
<accession>A0A7H1NSM6</accession>
<comment type="function">
    <text evidence="15">Catalyzes the hydrolysis of N-succinyl-L,L-diaminopimelic acid (SDAP), forming succinate and LL-2,6-diaminopimelate (DAP), an intermediate involved in the bacterial biosynthesis of lysine and meso-diaminopimelic acid, an essential component of bacterial cell walls.</text>
</comment>
<evidence type="ECO:0000313" key="17">
    <source>
        <dbReference type="EMBL" id="QNT78786.1"/>
    </source>
</evidence>
<evidence type="ECO:0000256" key="14">
    <source>
        <dbReference type="ARBA" id="ARBA00051301"/>
    </source>
</evidence>
<keyword evidence="7 15" id="KW-0479">Metal-binding</keyword>
<comment type="similarity">
    <text evidence="2 15">Belongs to the peptidase M20A family. DapE subfamily.</text>
</comment>
<dbReference type="EMBL" id="CP060244">
    <property type="protein sequence ID" value="QNT78786.1"/>
    <property type="molecule type" value="Genomic_DNA"/>
</dbReference>
<feature type="binding site" evidence="15">
    <location>
        <position position="111"/>
    </location>
    <ligand>
        <name>Zn(2+)</name>
        <dbReference type="ChEBI" id="CHEBI:29105"/>
        <label>1</label>
    </ligand>
</feature>
<dbReference type="SUPFAM" id="SSF53187">
    <property type="entry name" value="Zn-dependent exopeptidases"/>
    <property type="match status" value="1"/>
</dbReference>
<dbReference type="GO" id="GO:0008777">
    <property type="term" value="F:acetylornithine deacetylase activity"/>
    <property type="evidence" value="ECO:0007669"/>
    <property type="project" value="TreeGrafter"/>
</dbReference>
<dbReference type="GO" id="GO:0050897">
    <property type="term" value="F:cobalt ion binding"/>
    <property type="evidence" value="ECO:0007669"/>
    <property type="project" value="UniProtKB-UniRule"/>
</dbReference>
<proteinExistence type="inferred from homology"/>
<comment type="catalytic activity">
    <reaction evidence="14 15">
        <text>N-succinyl-(2S,6S)-2,6-diaminopimelate + H2O = (2S,6S)-2,6-diaminopimelate + succinate</text>
        <dbReference type="Rhea" id="RHEA:22608"/>
        <dbReference type="ChEBI" id="CHEBI:15377"/>
        <dbReference type="ChEBI" id="CHEBI:30031"/>
        <dbReference type="ChEBI" id="CHEBI:57609"/>
        <dbReference type="ChEBI" id="CHEBI:58087"/>
        <dbReference type="EC" id="3.5.1.18"/>
    </reaction>
</comment>
<dbReference type="RefSeq" id="WP_203413017.1">
    <property type="nucleotide sequence ID" value="NZ_CP060244.1"/>
</dbReference>
<evidence type="ECO:0000256" key="8">
    <source>
        <dbReference type="ARBA" id="ARBA00022801"/>
    </source>
</evidence>
<keyword evidence="12 15" id="KW-0170">Cobalt</keyword>
<name>A0A7H1NSM6_9PROT</name>
<dbReference type="GO" id="GO:0019877">
    <property type="term" value="P:diaminopimelate biosynthetic process"/>
    <property type="evidence" value="ECO:0007669"/>
    <property type="project" value="UniProtKB-UniRule"/>
</dbReference>
<feature type="active site" evidence="15">
    <location>
        <position position="81"/>
    </location>
</feature>
<dbReference type="PANTHER" id="PTHR43808">
    <property type="entry name" value="ACETYLORNITHINE DEACETYLASE"/>
    <property type="match status" value="1"/>
</dbReference>
<evidence type="ECO:0000256" key="10">
    <source>
        <dbReference type="ARBA" id="ARBA00022915"/>
    </source>
</evidence>
<evidence type="ECO:0000256" key="1">
    <source>
        <dbReference type="ARBA" id="ARBA00005130"/>
    </source>
</evidence>
<evidence type="ECO:0000256" key="11">
    <source>
        <dbReference type="ARBA" id="ARBA00023154"/>
    </source>
</evidence>
<organism evidence="17 18">
    <name type="scientific">Entomobacter blattae</name>
    <dbReference type="NCBI Taxonomy" id="2762277"/>
    <lineage>
        <taxon>Bacteria</taxon>
        <taxon>Pseudomonadati</taxon>
        <taxon>Pseudomonadota</taxon>
        <taxon>Alphaproteobacteria</taxon>
        <taxon>Acetobacterales</taxon>
        <taxon>Acetobacteraceae</taxon>
        <taxon>Entomobacter</taxon>
    </lineage>
</organism>
<dbReference type="InterPro" id="IPR050072">
    <property type="entry name" value="Peptidase_M20A"/>
</dbReference>
<evidence type="ECO:0000259" key="16">
    <source>
        <dbReference type="Pfam" id="PF07687"/>
    </source>
</evidence>
<dbReference type="GO" id="GO:0009014">
    <property type="term" value="F:succinyl-diaminopimelate desuccinylase activity"/>
    <property type="evidence" value="ECO:0007669"/>
    <property type="project" value="UniProtKB-UniRule"/>
</dbReference>
<keyword evidence="9 15" id="KW-0862">Zinc</keyword>
<dbReference type="AlphaFoldDB" id="A0A7H1NSM6"/>
<evidence type="ECO:0000313" key="18">
    <source>
        <dbReference type="Proteomes" id="UP000516349"/>
    </source>
</evidence>
<dbReference type="GO" id="GO:0006526">
    <property type="term" value="P:L-arginine biosynthetic process"/>
    <property type="evidence" value="ECO:0007669"/>
    <property type="project" value="TreeGrafter"/>
</dbReference>
<sequence length="393" mass="42989">MGYSSGSIDDNDVVEFAQALLKKASVTPADEGVQGILISQLERMGFSVTLLPFGSGEKKTLNFFARLGEHSPHICFAGHTDVVPPGGEGWVHAPFSGVVEKDILYGRGACDMKGGIAAFVCAVEKILKTWDRRKGSISFLITGDEEGTGEFGTKCVLEWMKAQNQIPDFCLVGEPTNPNILGETIKIGRRGSLNARVVIKGVQGHVAYPHRADNPLHKLASLLNFLVTHELDKGNEWFEPSSLQVTSIDTGNDVTNLIPGEVEIRLNIRFNTEHTGQSLKTWLNESIERFIPHYSLEVAISGEAFLTPLGVEVSELQKVILEQTGRNARLDTGGGTSDARFITHYCPVAEFGLVGQTMHKVNEQVQLSDLRGLETIYRLFLQKMLCGAGHETV</sequence>
<feature type="binding site" evidence="15">
    <location>
        <position position="111"/>
    </location>
    <ligand>
        <name>Zn(2+)</name>
        <dbReference type="ChEBI" id="CHEBI:29105"/>
        <label>2</label>
    </ligand>
</feature>
<reference evidence="17 18" key="1">
    <citation type="submission" date="2020-08" db="EMBL/GenBank/DDBJ databases">
        <title>Complete genome sequence of Entomobacter blattae G55GP.</title>
        <authorList>
            <person name="Poehlein A."/>
            <person name="Guzman J."/>
            <person name="Daniel R."/>
            <person name="Vilcinskas A."/>
        </authorList>
    </citation>
    <scope>NUCLEOTIDE SEQUENCE [LARGE SCALE GENOMIC DNA]</scope>
    <source>
        <strain evidence="17 18">G55GP</strain>
    </source>
</reference>
<evidence type="ECO:0000256" key="6">
    <source>
        <dbReference type="ARBA" id="ARBA00022605"/>
    </source>
</evidence>
<evidence type="ECO:0000256" key="2">
    <source>
        <dbReference type="ARBA" id="ARBA00006746"/>
    </source>
</evidence>
<gene>
    <name evidence="15 17" type="primary">dapE</name>
    <name evidence="17" type="ORF">JGUZn3_15630</name>
</gene>
<dbReference type="UniPathway" id="UPA00034">
    <property type="reaction ID" value="UER00021"/>
</dbReference>
<dbReference type="Pfam" id="PF07687">
    <property type="entry name" value="M20_dimer"/>
    <property type="match status" value="1"/>
</dbReference>
<feature type="binding site" evidence="15">
    <location>
        <position position="359"/>
    </location>
    <ligand>
        <name>Zn(2+)</name>
        <dbReference type="ChEBI" id="CHEBI:29105"/>
        <label>2</label>
    </ligand>
</feature>